<keyword evidence="1" id="KW-0812">Transmembrane</keyword>
<sequence length="122" mass="13776">MKIKLKLIAKILVSLLVIVVGGYYLSYFLLPSITVFNHTSEKIKQFEITLPSSHLDFGSIAPGTQNTLHYTLAQKDGVYRYKTLFASGTEVSGECGYLTHNELHKRVIVIININKEVSCEWQ</sequence>
<dbReference type="Proteomes" id="UP000568664">
    <property type="component" value="Unassembled WGS sequence"/>
</dbReference>
<evidence type="ECO:0000256" key="1">
    <source>
        <dbReference type="SAM" id="Phobius"/>
    </source>
</evidence>
<keyword evidence="3" id="KW-1185">Reference proteome</keyword>
<dbReference type="RefSeq" id="WP_169075320.1">
    <property type="nucleotide sequence ID" value="NZ_JABBXH010000003.1"/>
</dbReference>
<dbReference type="EMBL" id="JABBXH010000003">
    <property type="protein sequence ID" value="NMP31994.1"/>
    <property type="molecule type" value="Genomic_DNA"/>
</dbReference>
<keyword evidence="1" id="KW-1133">Transmembrane helix</keyword>
<dbReference type="AlphaFoldDB" id="A0A7Y0LD55"/>
<name>A0A7Y0LD55_9GAMM</name>
<organism evidence="2 3">
    <name type="scientific">Thalassotalea algicola</name>
    <dbReference type="NCBI Taxonomy" id="2716224"/>
    <lineage>
        <taxon>Bacteria</taxon>
        <taxon>Pseudomonadati</taxon>
        <taxon>Pseudomonadota</taxon>
        <taxon>Gammaproteobacteria</taxon>
        <taxon>Alteromonadales</taxon>
        <taxon>Colwelliaceae</taxon>
        <taxon>Thalassotalea</taxon>
    </lineage>
</organism>
<evidence type="ECO:0000313" key="3">
    <source>
        <dbReference type="Proteomes" id="UP000568664"/>
    </source>
</evidence>
<accession>A0A7Y0LD55</accession>
<feature type="transmembrane region" description="Helical" evidence="1">
    <location>
        <begin position="7"/>
        <end position="30"/>
    </location>
</feature>
<evidence type="ECO:0000313" key="2">
    <source>
        <dbReference type="EMBL" id="NMP31994.1"/>
    </source>
</evidence>
<keyword evidence="1" id="KW-0472">Membrane</keyword>
<reference evidence="2 3" key="1">
    <citation type="submission" date="2020-04" db="EMBL/GenBank/DDBJ databases">
        <title>Thalassotalea sp. M1531, isolated from the surface of marine red alga.</title>
        <authorList>
            <person name="Pang L."/>
            <person name="Lu D.-C."/>
        </authorList>
    </citation>
    <scope>NUCLEOTIDE SEQUENCE [LARGE SCALE GENOMIC DNA]</scope>
    <source>
        <strain evidence="2 3">M1531</strain>
    </source>
</reference>
<comment type="caution">
    <text evidence="2">The sequence shown here is derived from an EMBL/GenBank/DDBJ whole genome shotgun (WGS) entry which is preliminary data.</text>
</comment>
<proteinExistence type="predicted"/>
<protein>
    <submittedName>
        <fullName evidence="2">Uncharacterized protein</fullName>
    </submittedName>
</protein>
<gene>
    <name evidence="2" type="ORF">HII17_10485</name>
</gene>